<reference evidence="2" key="1">
    <citation type="journal article" date="2019" name="Int. J. Syst. Evol. Microbiol.">
        <title>The Global Catalogue of Microorganisms (GCM) 10K type strain sequencing project: providing services to taxonomists for standard genome sequencing and annotation.</title>
        <authorList>
            <consortium name="The Broad Institute Genomics Platform"/>
            <consortium name="The Broad Institute Genome Sequencing Center for Infectious Disease"/>
            <person name="Wu L."/>
            <person name="Ma J."/>
        </authorList>
    </citation>
    <scope>NUCLEOTIDE SEQUENCE [LARGE SCALE GENOMIC DNA]</scope>
    <source>
        <strain evidence="2">CCUG 48216</strain>
    </source>
</reference>
<evidence type="ECO:0000313" key="1">
    <source>
        <dbReference type="EMBL" id="MFD1180878.1"/>
    </source>
</evidence>
<organism evidence="1 2">
    <name type="scientific">Paenibacillus timonensis</name>
    <dbReference type="NCBI Taxonomy" id="225915"/>
    <lineage>
        <taxon>Bacteria</taxon>
        <taxon>Bacillati</taxon>
        <taxon>Bacillota</taxon>
        <taxon>Bacilli</taxon>
        <taxon>Bacillales</taxon>
        <taxon>Paenibacillaceae</taxon>
        <taxon>Paenibacillus</taxon>
    </lineage>
</organism>
<sequence>MSASETAYWLGELLGAPPQEREQVAKLLSIYGTAHFWDHLEEWNLPAELLENLQAVKQVLQAIEGGRDT</sequence>
<name>A0ABW3S8G0_9BACL</name>
<dbReference type="Proteomes" id="UP001597211">
    <property type="component" value="Unassembled WGS sequence"/>
</dbReference>
<comment type="caution">
    <text evidence="1">The sequence shown here is derived from an EMBL/GenBank/DDBJ whole genome shotgun (WGS) entry which is preliminary data.</text>
</comment>
<proteinExistence type="predicted"/>
<dbReference type="EMBL" id="JBHTKZ010000006">
    <property type="protein sequence ID" value="MFD1180878.1"/>
    <property type="molecule type" value="Genomic_DNA"/>
</dbReference>
<gene>
    <name evidence="1" type="ORF">ACFQ2Z_05865</name>
</gene>
<dbReference type="RefSeq" id="WP_240267681.1">
    <property type="nucleotide sequence ID" value="NZ_JAKSXN010000003.1"/>
</dbReference>
<evidence type="ECO:0000313" key="2">
    <source>
        <dbReference type="Proteomes" id="UP001597211"/>
    </source>
</evidence>
<keyword evidence="2" id="KW-1185">Reference proteome</keyword>
<protein>
    <submittedName>
        <fullName evidence="1">Uncharacterized protein</fullName>
    </submittedName>
</protein>
<accession>A0ABW3S8G0</accession>